<dbReference type="AlphaFoldDB" id="F2BGA9"/>
<feature type="transmembrane region" description="Helical" evidence="6">
    <location>
        <begin position="198"/>
        <end position="226"/>
    </location>
</feature>
<dbReference type="GO" id="GO:0044341">
    <property type="term" value="P:sodium-dependent phosphate transport"/>
    <property type="evidence" value="ECO:0007669"/>
    <property type="project" value="InterPro"/>
</dbReference>
<comment type="subcellular location">
    <subcellularLocation>
        <location evidence="1">Cell membrane</location>
        <topology evidence="1">Multi-pass membrane protein</topology>
    </subcellularLocation>
</comment>
<dbReference type="OrthoDB" id="9763003at2"/>
<evidence type="ECO:0000313" key="8">
    <source>
        <dbReference type="Proteomes" id="UP000004105"/>
    </source>
</evidence>
<keyword evidence="2" id="KW-1003">Cell membrane</keyword>
<feature type="transmembrane region" description="Helical" evidence="6">
    <location>
        <begin position="103"/>
        <end position="125"/>
    </location>
</feature>
<dbReference type="PANTHER" id="PTHR10010">
    <property type="entry name" value="SOLUTE CARRIER FAMILY 34 SODIUM PHOSPHATE , MEMBER 2-RELATED"/>
    <property type="match status" value="1"/>
</dbReference>
<feature type="transmembrane region" description="Helical" evidence="6">
    <location>
        <begin position="131"/>
        <end position="150"/>
    </location>
</feature>
<evidence type="ECO:0000256" key="6">
    <source>
        <dbReference type="SAM" id="Phobius"/>
    </source>
</evidence>
<protein>
    <submittedName>
        <fullName evidence="7">Na+/Pi-cotransporter</fullName>
    </submittedName>
</protein>
<feature type="transmembrane region" description="Helical" evidence="6">
    <location>
        <begin position="72"/>
        <end position="96"/>
    </location>
</feature>
<keyword evidence="8" id="KW-1185">Reference proteome</keyword>
<evidence type="ECO:0000256" key="3">
    <source>
        <dbReference type="ARBA" id="ARBA00022692"/>
    </source>
</evidence>
<evidence type="ECO:0000256" key="2">
    <source>
        <dbReference type="ARBA" id="ARBA00022475"/>
    </source>
</evidence>
<dbReference type="EMBL" id="AFAY01000054">
    <property type="protein sequence ID" value="EGF06806.1"/>
    <property type="molecule type" value="Genomic_DNA"/>
</dbReference>
<dbReference type="GO" id="GO:0005436">
    <property type="term" value="F:sodium:phosphate symporter activity"/>
    <property type="evidence" value="ECO:0007669"/>
    <property type="project" value="InterPro"/>
</dbReference>
<dbReference type="InterPro" id="IPR003841">
    <property type="entry name" value="Na/Pi_transpt"/>
</dbReference>
<evidence type="ECO:0000256" key="1">
    <source>
        <dbReference type="ARBA" id="ARBA00004651"/>
    </source>
</evidence>
<dbReference type="HOGENOM" id="CLU_025623_1_0_4"/>
<feature type="transmembrane region" description="Helical" evidence="6">
    <location>
        <begin position="232"/>
        <end position="254"/>
    </location>
</feature>
<organism evidence="7 8">
    <name type="scientific">Neisseria bacilliformis ATCC BAA-1200</name>
    <dbReference type="NCBI Taxonomy" id="888742"/>
    <lineage>
        <taxon>Bacteria</taxon>
        <taxon>Pseudomonadati</taxon>
        <taxon>Pseudomonadota</taxon>
        <taxon>Betaproteobacteria</taxon>
        <taxon>Neisseriales</taxon>
        <taxon>Neisseriaceae</taxon>
        <taxon>Neisseria</taxon>
    </lineage>
</organism>
<sequence>MVRLVQKYFLFAVLLLALAASFAYSPPWLRLCYGLALFLFGMQNIEEGLRNAAGGRLESWMRASTSTPFKGVLFGTGATLVLQSSTLVALLAMAFLSSGMISLAGGIAIILGTNLGATGGVWLLAAAGQNISLSPAALPMMVFGILMGFFGERRGAFGRVLVGVALIFLGVDEIKNGFHAFGAGIDFSGTQIGGMGEVLLFFAVGFLLTVVLQSSHATLLLALAALSGGQLTLMQGFAVAVGSCVGTSVSTALVGMLGSERGGQRLAVAHVLFNVVTAALSLAAWWPLTHFVMAAGQWLGLNELLQLALFHTLFNLLGIAVFWKLQNRLAAELCRRLPDKAPAEAAAAPQYLNANMLLSAETALMALSREIRHLDKAGMEVMCHALFVPPQLLYDDETDGKNLPAPVPPLHLDVPQLYETRIKPLFSAILDFTGRLDLSENAHQEQLTRDHTAAWRIVETVKESQHLQKNMQQYLTDAASPAAADYLRLRRHVFQTLRLFCRADDLPSGAERAALLDKLRTHTDSLETFRGRVMVKLRNKELNGWQASSLLNDINYARRIGLGVAEILQSRTIENAAQEEGAAAA</sequence>
<feature type="transmembrane region" description="Helical" evidence="6">
    <location>
        <begin position="308"/>
        <end position="325"/>
    </location>
</feature>
<dbReference type="GO" id="GO:0005886">
    <property type="term" value="C:plasma membrane"/>
    <property type="evidence" value="ECO:0007669"/>
    <property type="project" value="UniProtKB-SubCell"/>
</dbReference>
<reference evidence="7 8" key="1">
    <citation type="submission" date="2011-02" db="EMBL/GenBank/DDBJ databases">
        <authorList>
            <person name="Muzny D."/>
            <person name="Qin X."/>
            <person name="Deng J."/>
            <person name="Jiang H."/>
            <person name="Liu Y."/>
            <person name="Qu J."/>
            <person name="Song X.-Z."/>
            <person name="Zhang L."/>
            <person name="Thornton R."/>
            <person name="Coyle M."/>
            <person name="Francisco L."/>
            <person name="Jackson L."/>
            <person name="Javaid M."/>
            <person name="Korchina V."/>
            <person name="Kovar C."/>
            <person name="Mata R."/>
            <person name="Mathew T."/>
            <person name="Ngo R."/>
            <person name="Nguyen L."/>
            <person name="Nguyen N."/>
            <person name="Okwuonu G."/>
            <person name="Ongeri F."/>
            <person name="Pham C."/>
            <person name="Simmons D."/>
            <person name="Wilczek-Boney K."/>
            <person name="Hale W."/>
            <person name="Jakkamsetti A."/>
            <person name="Pham P."/>
            <person name="Ruth R."/>
            <person name="San Lucas F."/>
            <person name="Warren J."/>
            <person name="Zhang J."/>
            <person name="Zhao Z."/>
            <person name="Zhou C."/>
            <person name="Zhu D."/>
            <person name="Lee S."/>
            <person name="Bess C."/>
            <person name="Blankenburg K."/>
            <person name="Forbes L."/>
            <person name="Fu Q."/>
            <person name="Gubbala S."/>
            <person name="Hirani K."/>
            <person name="Jayaseelan J.C."/>
            <person name="Lara F."/>
            <person name="Munidasa M."/>
            <person name="Palculict T."/>
            <person name="Patil S."/>
            <person name="Pu L.-L."/>
            <person name="Saada N."/>
            <person name="Tang L."/>
            <person name="Weissenberger G."/>
            <person name="Zhu Y."/>
            <person name="Hemphill L."/>
            <person name="Shang Y."/>
            <person name="Youmans B."/>
            <person name="Ayvaz T."/>
            <person name="Ross M."/>
            <person name="Santibanez J."/>
            <person name="Aqrawi P."/>
            <person name="Gross S."/>
            <person name="Joshi V."/>
            <person name="Fowler G."/>
            <person name="Nazareth L."/>
            <person name="Reid J."/>
            <person name="Worley K."/>
            <person name="Petrosino J."/>
            <person name="Highlander S."/>
            <person name="Gibbs R."/>
        </authorList>
    </citation>
    <scope>NUCLEOTIDE SEQUENCE [LARGE SCALE GENOMIC DNA]</scope>
    <source>
        <strain evidence="7 8">ATCC BAA-1200</strain>
    </source>
</reference>
<evidence type="ECO:0000256" key="4">
    <source>
        <dbReference type="ARBA" id="ARBA00022989"/>
    </source>
</evidence>
<evidence type="ECO:0000256" key="5">
    <source>
        <dbReference type="ARBA" id="ARBA00023136"/>
    </source>
</evidence>
<feature type="transmembrane region" description="Helical" evidence="6">
    <location>
        <begin position="266"/>
        <end position="288"/>
    </location>
</feature>
<name>F2BGA9_9NEIS</name>
<gene>
    <name evidence="7" type="ORF">HMPREF9123_2766</name>
</gene>
<keyword evidence="3 6" id="KW-0812">Transmembrane</keyword>
<dbReference type="PANTHER" id="PTHR10010:SF46">
    <property type="entry name" value="SODIUM-DEPENDENT PHOSPHATE TRANSPORT PROTEIN 2B"/>
    <property type="match status" value="1"/>
</dbReference>
<proteinExistence type="predicted"/>
<evidence type="ECO:0000313" key="7">
    <source>
        <dbReference type="EMBL" id="EGF06806.1"/>
    </source>
</evidence>
<dbReference type="RefSeq" id="WP_007343771.1">
    <property type="nucleotide sequence ID" value="NZ_GL878494.1"/>
</dbReference>
<comment type="caution">
    <text evidence="7">The sequence shown here is derived from an EMBL/GenBank/DDBJ whole genome shotgun (WGS) entry which is preliminary data.</text>
</comment>
<keyword evidence="5 6" id="KW-0472">Membrane</keyword>
<dbReference type="NCBIfam" id="NF037997">
    <property type="entry name" value="Na_Pi_symport"/>
    <property type="match status" value="1"/>
</dbReference>
<keyword evidence="4 6" id="KW-1133">Transmembrane helix</keyword>
<accession>F2BGA9</accession>
<dbReference type="Pfam" id="PF02690">
    <property type="entry name" value="Na_Pi_cotrans"/>
    <property type="match status" value="2"/>
</dbReference>
<dbReference type="Proteomes" id="UP000004105">
    <property type="component" value="Unassembled WGS sequence"/>
</dbReference>